<organism evidence="3 4">
    <name type="scientific">Cutaneotrichosporon spelunceum</name>
    <dbReference type="NCBI Taxonomy" id="1672016"/>
    <lineage>
        <taxon>Eukaryota</taxon>
        <taxon>Fungi</taxon>
        <taxon>Dikarya</taxon>
        <taxon>Basidiomycota</taxon>
        <taxon>Agaricomycotina</taxon>
        <taxon>Tremellomycetes</taxon>
        <taxon>Trichosporonales</taxon>
        <taxon>Trichosporonaceae</taxon>
        <taxon>Cutaneotrichosporon</taxon>
    </lineage>
</organism>
<evidence type="ECO:0000256" key="1">
    <source>
        <dbReference type="ARBA" id="ARBA00022801"/>
    </source>
</evidence>
<reference evidence="3" key="1">
    <citation type="journal article" date="2023" name="BMC Genomics">
        <title>Chromosome-level genome assemblies of Cutaneotrichosporon spp. (Trichosporonales, Basidiomycota) reveal imbalanced evolution between nucleotide sequences and chromosome synteny.</title>
        <authorList>
            <person name="Kobayashi Y."/>
            <person name="Kayamori A."/>
            <person name="Aoki K."/>
            <person name="Shiwa Y."/>
            <person name="Matsutani M."/>
            <person name="Fujita N."/>
            <person name="Sugita T."/>
            <person name="Iwasaki W."/>
            <person name="Tanaka N."/>
            <person name="Takashima M."/>
        </authorList>
    </citation>
    <scope>NUCLEOTIDE SEQUENCE</scope>
    <source>
        <strain evidence="3">HIS016</strain>
    </source>
</reference>
<dbReference type="GO" id="GO:0016811">
    <property type="term" value="F:hydrolase activity, acting on carbon-nitrogen (but not peptide) bonds, in linear amides"/>
    <property type="evidence" value="ECO:0007669"/>
    <property type="project" value="TreeGrafter"/>
</dbReference>
<dbReference type="SUPFAM" id="SSF56317">
    <property type="entry name" value="Carbon-nitrogen hydrolase"/>
    <property type="match status" value="1"/>
</dbReference>
<dbReference type="InterPro" id="IPR003010">
    <property type="entry name" value="C-N_Hydrolase"/>
</dbReference>
<dbReference type="InterPro" id="IPR050345">
    <property type="entry name" value="Aliph_Amidase/BUP"/>
</dbReference>
<sequence length="314" mass="35053">MPKLRVALAQTSPVSAKLGSIPDQPFENIDTNLRDIAARVAEAKANGADVVVIPEYGAQGICDGRQFLAFPAEHIYTFLCKVALKNSICLVGTVVVGKPHAKITGLMPRRSPFHHLLEEDAQVPTFEQKEWAEWMKVYVQTEETAPTLVNEAFFIDDKGEMAGTYAKRNLWHPERKYLTSGWDMSHPSDAQALSNQGVDLIFVPTFWTARDSYPQLLQFEHEPDYERNMVTSICFARACETEAIWIMCNAGGEGEFMGGSGVWQSLRGRVGGFSASDVGIAYVDVNTDDLRTARALYKIREDFVAWSGMERHPK</sequence>
<dbReference type="CDD" id="cd07197">
    <property type="entry name" value="nitrilase"/>
    <property type="match status" value="1"/>
</dbReference>
<reference evidence="3" key="2">
    <citation type="submission" date="2023-06" db="EMBL/GenBank/DDBJ databases">
        <authorList>
            <person name="Kobayashi Y."/>
            <person name="Kayamori A."/>
            <person name="Aoki K."/>
            <person name="Shiwa Y."/>
            <person name="Fujita N."/>
            <person name="Sugita T."/>
            <person name="Iwasaki W."/>
            <person name="Tanaka N."/>
            <person name="Takashima M."/>
        </authorList>
    </citation>
    <scope>NUCLEOTIDE SEQUENCE</scope>
    <source>
        <strain evidence="3">HIS016</strain>
    </source>
</reference>
<dbReference type="AlphaFoldDB" id="A0AAD3TPZ9"/>
<evidence type="ECO:0000313" key="4">
    <source>
        <dbReference type="Proteomes" id="UP001222932"/>
    </source>
</evidence>
<comment type="caution">
    <text evidence="3">The sequence shown here is derived from an EMBL/GenBank/DDBJ whole genome shotgun (WGS) entry which is preliminary data.</text>
</comment>
<protein>
    <recommendedName>
        <fullName evidence="2">CN hydrolase domain-containing protein</fullName>
    </recommendedName>
</protein>
<dbReference type="Gene3D" id="3.60.110.10">
    <property type="entry name" value="Carbon-nitrogen hydrolase"/>
    <property type="match status" value="2"/>
</dbReference>
<evidence type="ECO:0000313" key="3">
    <source>
        <dbReference type="EMBL" id="GMK54499.1"/>
    </source>
</evidence>
<proteinExistence type="predicted"/>
<dbReference type="PANTHER" id="PTHR43674:SF16">
    <property type="entry name" value="CARBON-NITROGEN FAMILY, PUTATIVE (AFU_ORTHOLOGUE AFUA_5G02350)-RELATED"/>
    <property type="match status" value="1"/>
</dbReference>
<dbReference type="PANTHER" id="PTHR43674">
    <property type="entry name" value="NITRILASE C965.09-RELATED"/>
    <property type="match status" value="1"/>
</dbReference>
<dbReference type="Proteomes" id="UP001222932">
    <property type="component" value="Unassembled WGS sequence"/>
</dbReference>
<keyword evidence="1" id="KW-0378">Hydrolase</keyword>
<dbReference type="PROSITE" id="PS50263">
    <property type="entry name" value="CN_HYDROLASE"/>
    <property type="match status" value="1"/>
</dbReference>
<dbReference type="EMBL" id="BTCM01000001">
    <property type="protein sequence ID" value="GMK54499.1"/>
    <property type="molecule type" value="Genomic_DNA"/>
</dbReference>
<name>A0AAD3TPZ9_9TREE</name>
<gene>
    <name evidence="3" type="ORF">CspeluHIS016_0110850</name>
</gene>
<accession>A0AAD3TPZ9</accession>
<evidence type="ECO:0000259" key="2">
    <source>
        <dbReference type="PROSITE" id="PS50263"/>
    </source>
</evidence>
<keyword evidence="4" id="KW-1185">Reference proteome</keyword>
<feature type="domain" description="CN hydrolase" evidence="2">
    <location>
        <begin position="4"/>
        <end position="287"/>
    </location>
</feature>
<dbReference type="InterPro" id="IPR036526">
    <property type="entry name" value="C-N_Hydrolase_sf"/>
</dbReference>